<evidence type="ECO:0000313" key="2">
    <source>
        <dbReference type="EMBL" id="ERN01914.1"/>
    </source>
</evidence>
<feature type="compositionally biased region" description="Acidic residues" evidence="1">
    <location>
        <begin position="89"/>
        <end position="98"/>
    </location>
</feature>
<evidence type="ECO:0000256" key="1">
    <source>
        <dbReference type="SAM" id="MobiDB-lite"/>
    </source>
</evidence>
<gene>
    <name evidence="2" type="ORF">AMTR_s00089p00182970</name>
</gene>
<dbReference type="HOGENOM" id="CLU_2336461_0_0_1"/>
<reference evidence="3" key="1">
    <citation type="journal article" date="2013" name="Science">
        <title>The Amborella genome and the evolution of flowering plants.</title>
        <authorList>
            <consortium name="Amborella Genome Project"/>
        </authorList>
    </citation>
    <scope>NUCLEOTIDE SEQUENCE [LARGE SCALE GENOMIC DNA]</scope>
</reference>
<name>W1P2N2_AMBTC</name>
<dbReference type="Proteomes" id="UP000017836">
    <property type="component" value="Unassembled WGS sequence"/>
</dbReference>
<dbReference type="Gramene" id="ERN01914">
    <property type="protein sequence ID" value="ERN01914"/>
    <property type="gene ID" value="AMTR_s00089p00182970"/>
</dbReference>
<proteinExistence type="predicted"/>
<sequence>MAIHGYRHMRGDRGDRAFYAKKMPSSVLMMTNNGEADIIKVISKLNHFTPDSSPAMPPLTAEIKISREWSQLLKQKKRERESRSLEIIDERDDGDETE</sequence>
<keyword evidence="3" id="KW-1185">Reference proteome</keyword>
<feature type="compositionally biased region" description="Basic and acidic residues" evidence="1">
    <location>
        <begin position="78"/>
        <end position="88"/>
    </location>
</feature>
<evidence type="ECO:0000313" key="3">
    <source>
        <dbReference type="Proteomes" id="UP000017836"/>
    </source>
</evidence>
<dbReference type="AlphaFoldDB" id="W1P2N2"/>
<dbReference type="EMBL" id="KI394680">
    <property type="protein sequence ID" value="ERN01914.1"/>
    <property type="molecule type" value="Genomic_DNA"/>
</dbReference>
<accession>W1P2N2</accession>
<feature type="region of interest" description="Disordered" evidence="1">
    <location>
        <begin position="74"/>
        <end position="98"/>
    </location>
</feature>
<protein>
    <submittedName>
        <fullName evidence="2">Uncharacterized protein</fullName>
    </submittedName>
</protein>
<organism evidence="2 3">
    <name type="scientific">Amborella trichopoda</name>
    <dbReference type="NCBI Taxonomy" id="13333"/>
    <lineage>
        <taxon>Eukaryota</taxon>
        <taxon>Viridiplantae</taxon>
        <taxon>Streptophyta</taxon>
        <taxon>Embryophyta</taxon>
        <taxon>Tracheophyta</taxon>
        <taxon>Spermatophyta</taxon>
        <taxon>Magnoliopsida</taxon>
        <taxon>Amborellales</taxon>
        <taxon>Amborellaceae</taxon>
        <taxon>Amborella</taxon>
    </lineage>
</organism>